<comment type="cofactor">
    <cofactor evidence="8">
        <name>a divalent metal cation</name>
        <dbReference type="ChEBI" id="CHEBI:60240"/>
    </cofactor>
    <text evidence="8">Binds 1 divalent metal cation per subunit.</text>
</comment>
<dbReference type="PANTHER" id="PTHR11113">
    <property type="entry name" value="N-ACETYLGLUCOSAMINE-6-PHOSPHATE DEACETYLASE"/>
    <property type="match status" value="1"/>
</dbReference>
<sequence>MTIFRSGRLFDGTRLLERHDLIVDNAAVTAVRPRDATASGDIVDLGEDALIAPGLVDIQANGGAGLLLNEAPDLATIEAMCQSHLMAGTTALLPTLITSDPEATTRAVVSAVEAARTSIPGFAGLHLEGPHLDPLRKGAHDPGLIRPMQQEDLDLLLWAARELPSLLVTLAPESANVRQIAAIAKGGAVVALGHTNTGFDAANAAFRAGASMVTHLFNAMSQIGNREPGLVGAALRRDSVYAGLIADGIHVHPANIALAAGATSRIALVTDAMACFGTDDETFSLNGRDVIRKDGALRLADGTLAGADLDLPTAIRNYSAMSGLGLEAALAAATATPAQALGRFPELGSLSPGVPASFVCLDPDLVLSGVWYEGRPVTASAA</sequence>
<dbReference type="Gene3D" id="3.20.20.140">
    <property type="entry name" value="Metal-dependent hydrolases"/>
    <property type="match status" value="1"/>
</dbReference>
<evidence type="ECO:0000256" key="2">
    <source>
        <dbReference type="ARBA" id="ARBA00022723"/>
    </source>
</evidence>
<feature type="binding site" evidence="7">
    <location>
        <position position="139"/>
    </location>
    <ligand>
        <name>substrate</name>
    </ligand>
</feature>
<feature type="binding site" evidence="8">
    <location>
        <position position="128"/>
    </location>
    <ligand>
        <name>Zn(2+)</name>
        <dbReference type="ChEBI" id="CHEBI:29105"/>
    </ligand>
</feature>
<evidence type="ECO:0000259" key="9">
    <source>
        <dbReference type="Pfam" id="PF01979"/>
    </source>
</evidence>
<feature type="binding site" evidence="8">
    <location>
        <position position="215"/>
    </location>
    <ligand>
        <name>Zn(2+)</name>
        <dbReference type="ChEBI" id="CHEBI:29105"/>
    </ligand>
</feature>
<evidence type="ECO:0000256" key="1">
    <source>
        <dbReference type="ARBA" id="ARBA00010716"/>
    </source>
</evidence>
<dbReference type="Proteomes" id="UP000281094">
    <property type="component" value="Unassembled WGS sequence"/>
</dbReference>
<evidence type="ECO:0000256" key="5">
    <source>
        <dbReference type="PIRNR" id="PIRNR038994"/>
    </source>
</evidence>
<dbReference type="SUPFAM" id="SSF51556">
    <property type="entry name" value="Metallo-dependent hydrolases"/>
    <property type="match status" value="1"/>
</dbReference>
<proteinExistence type="inferred from homology"/>
<gene>
    <name evidence="10" type="primary">nagA</name>
    <name evidence="10" type="ORF">D8780_15200</name>
</gene>
<dbReference type="NCBIfam" id="TIGR00221">
    <property type="entry name" value="nagA"/>
    <property type="match status" value="1"/>
</dbReference>
<dbReference type="PANTHER" id="PTHR11113:SF14">
    <property type="entry name" value="N-ACETYLGLUCOSAMINE-6-PHOSPHATE DEACETYLASE"/>
    <property type="match status" value="1"/>
</dbReference>
<feature type="binding site" evidence="7">
    <location>
        <begin position="218"/>
        <end position="219"/>
    </location>
    <ligand>
        <name>substrate</name>
    </ligand>
</feature>
<dbReference type="InterPro" id="IPR003764">
    <property type="entry name" value="GlcNAc_6-P_deAcase"/>
</dbReference>
<dbReference type="PIRSF" id="PIRSF038994">
    <property type="entry name" value="NagA"/>
    <property type="match status" value="1"/>
</dbReference>
<dbReference type="EMBL" id="RCWN01000002">
    <property type="protein sequence ID" value="RLQ85300.1"/>
    <property type="molecule type" value="Genomic_DNA"/>
</dbReference>
<protein>
    <submittedName>
        <fullName evidence="10">N-acetylglucosamine-6-phosphate deacetylase</fullName>
        <ecNumber evidence="10">3.5.1.25</ecNumber>
    </submittedName>
</protein>
<feature type="binding site" evidence="7">
    <location>
        <position position="250"/>
    </location>
    <ligand>
        <name>substrate</name>
    </ligand>
</feature>
<comment type="caution">
    <text evidence="10">The sequence shown here is derived from an EMBL/GenBank/DDBJ whole genome shotgun (WGS) entry which is preliminary data.</text>
</comment>
<accession>A0A3L7J494</accession>
<evidence type="ECO:0000256" key="7">
    <source>
        <dbReference type="PIRSR" id="PIRSR038994-2"/>
    </source>
</evidence>
<feature type="binding site" evidence="7">
    <location>
        <position position="226"/>
    </location>
    <ligand>
        <name>substrate</name>
    </ligand>
</feature>
<evidence type="ECO:0000256" key="4">
    <source>
        <dbReference type="ARBA" id="ARBA00023277"/>
    </source>
</evidence>
<feature type="active site" description="Proton donor/acceptor" evidence="6">
    <location>
        <position position="271"/>
    </location>
</feature>
<keyword evidence="4 5" id="KW-0119">Carbohydrate metabolism</keyword>
<dbReference type="GO" id="GO:0006046">
    <property type="term" value="P:N-acetylglucosamine catabolic process"/>
    <property type="evidence" value="ECO:0007669"/>
    <property type="project" value="TreeGrafter"/>
</dbReference>
<reference evidence="10 11" key="1">
    <citation type="submission" date="2018-10" db="EMBL/GenBank/DDBJ databases">
        <title>Notoacmeibacter sp. M2BS9Y-3-1, whole genome shotgun sequence.</title>
        <authorList>
            <person name="Tuo L."/>
        </authorList>
    </citation>
    <scope>NUCLEOTIDE SEQUENCE [LARGE SCALE GENOMIC DNA]</scope>
    <source>
        <strain evidence="10 11">M2BS9Y-3-1</strain>
    </source>
</reference>
<dbReference type="GO" id="GO:0046872">
    <property type="term" value="F:metal ion binding"/>
    <property type="evidence" value="ECO:0007669"/>
    <property type="project" value="UniProtKB-KW"/>
</dbReference>
<keyword evidence="3 5" id="KW-0378">Hydrolase</keyword>
<organism evidence="10 11">
    <name type="scientific">Notoacmeibacter ruber</name>
    <dbReference type="NCBI Taxonomy" id="2670375"/>
    <lineage>
        <taxon>Bacteria</taxon>
        <taxon>Pseudomonadati</taxon>
        <taxon>Pseudomonadota</taxon>
        <taxon>Alphaproteobacteria</taxon>
        <taxon>Hyphomicrobiales</taxon>
        <taxon>Notoacmeibacteraceae</taxon>
        <taxon>Notoacmeibacter</taxon>
    </lineage>
</organism>
<dbReference type="InterPro" id="IPR006680">
    <property type="entry name" value="Amidohydro-rel"/>
</dbReference>
<feature type="domain" description="Amidohydrolase-related" evidence="9">
    <location>
        <begin position="51"/>
        <end position="367"/>
    </location>
</feature>
<name>A0A3L7J494_9HYPH</name>
<evidence type="ECO:0000313" key="10">
    <source>
        <dbReference type="EMBL" id="RLQ85300.1"/>
    </source>
</evidence>
<evidence type="ECO:0000256" key="8">
    <source>
        <dbReference type="PIRSR" id="PIRSR038994-3"/>
    </source>
</evidence>
<evidence type="ECO:0000256" key="6">
    <source>
        <dbReference type="PIRSR" id="PIRSR038994-1"/>
    </source>
</evidence>
<evidence type="ECO:0000256" key="3">
    <source>
        <dbReference type="ARBA" id="ARBA00022801"/>
    </source>
</evidence>
<dbReference type="GO" id="GO:0008448">
    <property type="term" value="F:N-acetylglucosamine-6-phosphate deacetylase activity"/>
    <property type="evidence" value="ECO:0007669"/>
    <property type="project" value="UniProtKB-EC"/>
</dbReference>
<comment type="similarity">
    <text evidence="1 5">Belongs to the metallo-dependent hydrolases superfamily. NagA family.</text>
</comment>
<evidence type="ECO:0000313" key="11">
    <source>
        <dbReference type="Proteomes" id="UP000281094"/>
    </source>
</evidence>
<dbReference type="InterPro" id="IPR011059">
    <property type="entry name" value="Metal-dep_hydrolase_composite"/>
</dbReference>
<dbReference type="RefSeq" id="WP_121646717.1">
    <property type="nucleotide sequence ID" value="NZ_RCWN01000002.1"/>
</dbReference>
<feature type="binding site" evidence="7">
    <location>
        <begin position="304"/>
        <end position="306"/>
    </location>
    <ligand>
        <name>substrate</name>
    </ligand>
</feature>
<feature type="binding site" evidence="8">
    <location>
        <position position="194"/>
    </location>
    <ligand>
        <name>Zn(2+)</name>
        <dbReference type="ChEBI" id="CHEBI:29105"/>
    </ligand>
</feature>
<keyword evidence="2 8" id="KW-0479">Metal-binding</keyword>
<dbReference type="Gene3D" id="2.30.40.10">
    <property type="entry name" value="Urease, subunit C, domain 1"/>
    <property type="match status" value="1"/>
</dbReference>
<dbReference type="InterPro" id="IPR032466">
    <property type="entry name" value="Metal_Hydrolase"/>
</dbReference>
<keyword evidence="11" id="KW-1185">Reference proteome</keyword>
<dbReference type="AlphaFoldDB" id="A0A3L7J494"/>
<dbReference type="SUPFAM" id="SSF51338">
    <property type="entry name" value="Composite domain of metallo-dependent hydrolases"/>
    <property type="match status" value="1"/>
</dbReference>
<dbReference type="Pfam" id="PF01979">
    <property type="entry name" value="Amidohydro_1"/>
    <property type="match status" value="1"/>
</dbReference>
<dbReference type="EC" id="3.5.1.25" evidence="10"/>